<name>A0A0D0BZ20_9AGAR</name>
<keyword evidence="1" id="KW-1133">Transmembrane helix</keyword>
<dbReference type="Proteomes" id="UP000053593">
    <property type="component" value="Unassembled WGS sequence"/>
</dbReference>
<proteinExistence type="predicted"/>
<sequence length="165" mass="19232">MSFKKITEISIQNILSMISGLEGWIITFALAAFATALHCVYTRWFTIGSLTRTAEKVDQLLKKYESAPTSESTLSFEECRHHRVCLRRNYVRVMEISLDYTSENPGWIQYLSLRRLLRRFRAIWLCYMEISALQKAIELSVSQKLVRRYLDFSAMEDAGVLSYII</sequence>
<keyword evidence="1" id="KW-0812">Transmembrane</keyword>
<dbReference type="EMBL" id="KN834772">
    <property type="protein sequence ID" value="KIK61096.1"/>
    <property type="molecule type" value="Genomic_DNA"/>
</dbReference>
<evidence type="ECO:0000313" key="2">
    <source>
        <dbReference type="EMBL" id="KIK61096.1"/>
    </source>
</evidence>
<evidence type="ECO:0000313" key="3">
    <source>
        <dbReference type="Proteomes" id="UP000053593"/>
    </source>
</evidence>
<accession>A0A0D0BZ20</accession>
<reference evidence="2 3" key="1">
    <citation type="submission" date="2014-04" db="EMBL/GenBank/DDBJ databases">
        <title>Evolutionary Origins and Diversification of the Mycorrhizal Mutualists.</title>
        <authorList>
            <consortium name="DOE Joint Genome Institute"/>
            <consortium name="Mycorrhizal Genomics Consortium"/>
            <person name="Kohler A."/>
            <person name="Kuo A."/>
            <person name="Nagy L.G."/>
            <person name="Floudas D."/>
            <person name="Copeland A."/>
            <person name="Barry K.W."/>
            <person name="Cichocki N."/>
            <person name="Veneault-Fourrey C."/>
            <person name="LaButti K."/>
            <person name="Lindquist E.A."/>
            <person name="Lipzen A."/>
            <person name="Lundell T."/>
            <person name="Morin E."/>
            <person name="Murat C."/>
            <person name="Riley R."/>
            <person name="Ohm R."/>
            <person name="Sun H."/>
            <person name="Tunlid A."/>
            <person name="Henrissat B."/>
            <person name="Grigoriev I.V."/>
            <person name="Hibbett D.S."/>
            <person name="Martin F."/>
        </authorList>
    </citation>
    <scope>NUCLEOTIDE SEQUENCE [LARGE SCALE GENOMIC DNA]</scope>
    <source>
        <strain evidence="2 3">FD-317 M1</strain>
    </source>
</reference>
<keyword evidence="1" id="KW-0472">Membrane</keyword>
<feature type="transmembrane region" description="Helical" evidence="1">
    <location>
        <begin position="21"/>
        <end position="44"/>
    </location>
</feature>
<dbReference type="HOGENOM" id="CLU_1855495_0_0_1"/>
<organism evidence="2 3">
    <name type="scientific">Collybiopsis luxurians FD-317 M1</name>
    <dbReference type="NCBI Taxonomy" id="944289"/>
    <lineage>
        <taxon>Eukaryota</taxon>
        <taxon>Fungi</taxon>
        <taxon>Dikarya</taxon>
        <taxon>Basidiomycota</taxon>
        <taxon>Agaricomycotina</taxon>
        <taxon>Agaricomycetes</taxon>
        <taxon>Agaricomycetidae</taxon>
        <taxon>Agaricales</taxon>
        <taxon>Marasmiineae</taxon>
        <taxon>Omphalotaceae</taxon>
        <taxon>Collybiopsis</taxon>
        <taxon>Collybiopsis luxurians</taxon>
    </lineage>
</organism>
<evidence type="ECO:0000256" key="1">
    <source>
        <dbReference type="SAM" id="Phobius"/>
    </source>
</evidence>
<gene>
    <name evidence="2" type="ORF">GYMLUDRAFT_588747</name>
</gene>
<protein>
    <submittedName>
        <fullName evidence="2">Uncharacterized protein</fullName>
    </submittedName>
</protein>
<dbReference type="AlphaFoldDB" id="A0A0D0BZ20"/>
<keyword evidence="3" id="KW-1185">Reference proteome</keyword>